<dbReference type="PANTHER" id="PTHR24096:SF424">
    <property type="entry name" value="ACETYL-COA SYNTHETASE-LIKE PROTEIN-RELATED"/>
    <property type="match status" value="1"/>
</dbReference>
<dbReference type="InterPro" id="IPR045851">
    <property type="entry name" value="AMP-bd_C_sf"/>
</dbReference>
<keyword evidence="4" id="KW-1185">Reference proteome</keyword>
<dbReference type="AlphaFoldDB" id="A0A9P9ENG2"/>
<dbReference type="EMBL" id="JAGMUU010000013">
    <property type="protein sequence ID" value="KAH7140241.1"/>
    <property type="molecule type" value="Genomic_DNA"/>
</dbReference>
<feature type="domain" description="AMP-binding enzyme C-terminal" evidence="2">
    <location>
        <begin position="462"/>
        <end position="537"/>
    </location>
</feature>
<evidence type="ECO:0000313" key="3">
    <source>
        <dbReference type="EMBL" id="KAH7140241.1"/>
    </source>
</evidence>
<dbReference type="PROSITE" id="PS00455">
    <property type="entry name" value="AMP_BINDING"/>
    <property type="match status" value="1"/>
</dbReference>
<dbReference type="Pfam" id="PF13193">
    <property type="entry name" value="AMP-binding_C"/>
    <property type="match status" value="1"/>
</dbReference>
<dbReference type="GO" id="GO:0016405">
    <property type="term" value="F:CoA-ligase activity"/>
    <property type="evidence" value="ECO:0007669"/>
    <property type="project" value="TreeGrafter"/>
</dbReference>
<evidence type="ECO:0000313" key="4">
    <source>
        <dbReference type="Proteomes" id="UP000717696"/>
    </source>
</evidence>
<proteinExistence type="predicted"/>
<organism evidence="3 4">
    <name type="scientific">Dactylonectria estremocensis</name>
    <dbReference type="NCBI Taxonomy" id="1079267"/>
    <lineage>
        <taxon>Eukaryota</taxon>
        <taxon>Fungi</taxon>
        <taxon>Dikarya</taxon>
        <taxon>Ascomycota</taxon>
        <taxon>Pezizomycotina</taxon>
        <taxon>Sordariomycetes</taxon>
        <taxon>Hypocreomycetidae</taxon>
        <taxon>Hypocreales</taxon>
        <taxon>Nectriaceae</taxon>
        <taxon>Dactylonectria</taxon>
    </lineage>
</organism>
<dbReference type="PANTHER" id="PTHR24096">
    <property type="entry name" value="LONG-CHAIN-FATTY-ACID--COA LIGASE"/>
    <property type="match status" value="1"/>
</dbReference>
<sequence length="561" mass="61104">MPIQSRWSTPLPETSLQKWIFGSSFDPLPNRPAFIDADQPDSRIVSFSDFRLWSKKIGLGLQNAGLHVGDRVLLLSGNHVLFPSLFVGVLMAGGVFTGASPAFTPREVAYQLRDSGAAFLIVAPQLAKTAIEAAKLAGLSTSKIFLFDDAGQIDADLTRHGVRQWADLIAADDEATAFDWVEPEDTRSTTCCLNYSSGTTGSPKGVEITHFSYVANGETALFEDRVSVTPKQPNDSALCFLPLYHAAAQTIFGVNYPKLGIPVYIMPAFDFIKMLQHIQTLKITKLVAAPPIVRALATVPVAAKFDLSSVTMLGCGTAPLAPNLASEAEKLWPSGEVFVRQAWGMTEITCTGTVNDPLQTSRSDSVGEVAPNAAIKLMNGDKEILEPNVRGELWFTGPTLMKGYWHNPKATNETIFNEGGTRWMKTGDIAYLDSVQPGAKIHIVDRVKELIKVRGFQVAPAELEALLLERPDIVDAGVVGVIINGEEAPRAYLVKLPGSKTTAEEIAKWMEATTAKYKWLRGGIVFTDAIPRVPSGKILRRVLRERAQTEMGRNVREAKLA</sequence>
<dbReference type="SUPFAM" id="SSF56801">
    <property type="entry name" value="Acetyl-CoA synthetase-like"/>
    <property type="match status" value="1"/>
</dbReference>
<dbReference type="CDD" id="cd05911">
    <property type="entry name" value="Firefly_Luc_like"/>
    <property type="match status" value="1"/>
</dbReference>
<accession>A0A9P9ENG2</accession>
<dbReference type="Gene3D" id="3.40.50.980">
    <property type="match status" value="2"/>
</dbReference>
<comment type="caution">
    <text evidence="3">The sequence shown here is derived from an EMBL/GenBank/DDBJ whole genome shotgun (WGS) entry which is preliminary data.</text>
</comment>
<gene>
    <name evidence="3" type="ORF">B0J13DRAFT_504331</name>
</gene>
<dbReference type="InterPro" id="IPR020845">
    <property type="entry name" value="AMP-binding_CS"/>
</dbReference>
<dbReference type="InterPro" id="IPR000873">
    <property type="entry name" value="AMP-dep_synth/lig_dom"/>
</dbReference>
<dbReference type="Gene3D" id="2.30.38.10">
    <property type="entry name" value="Luciferase, Domain 3"/>
    <property type="match status" value="1"/>
</dbReference>
<name>A0A9P9ENG2_9HYPO</name>
<reference evidence="3" key="1">
    <citation type="journal article" date="2021" name="Nat. Commun.">
        <title>Genetic determinants of endophytism in the Arabidopsis root mycobiome.</title>
        <authorList>
            <person name="Mesny F."/>
            <person name="Miyauchi S."/>
            <person name="Thiergart T."/>
            <person name="Pickel B."/>
            <person name="Atanasova L."/>
            <person name="Karlsson M."/>
            <person name="Huettel B."/>
            <person name="Barry K.W."/>
            <person name="Haridas S."/>
            <person name="Chen C."/>
            <person name="Bauer D."/>
            <person name="Andreopoulos W."/>
            <person name="Pangilinan J."/>
            <person name="LaButti K."/>
            <person name="Riley R."/>
            <person name="Lipzen A."/>
            <person name="Clum A."/>
            <person name="Drula E."/>
            <person name="Henrissat B."/>
            <person name="Kohler A."/>
            <person name="Grigoriev I.V."/>
            <person name="Martin F.M."/>
            <person name="Hacquard S."/>
        </authorList>
    </citation>
    <scope>NUCLEOTIDE SEQUENCE</scope>
    <source>
        <strain evidence="3">MPI-CAGE-AT-0021</strain>
    </source>
</reference>
<feature type="domain" description="AMP-dependent synthetase/ligase" evidence="1">
    <location>
        <begin position="29"/>
        <end position="405"/>
    </location>
</feature>
<evidence type="ECO:0000259" key="2">
    <source>
        <dbReference type="Pfam" id="PF13193"/>
    </source>
</evidence>
<evidence type="ECO:0000259" key="1">
    <source>
        <dbReference type="Pfam" id="PF00501"/>
    </source>
</evidence>
<dbReference type="Pfam" id="PF00501">
    <property type="entry name" value="AMP-binding"/>
    <property type="match status" value="1"/>
</dbReference>
<dbReference type="Gene3D" id="3.30.300.30">
    <property type="match status" value="1"/>
</dbReference>
<dbReference type="Proteomes" id="UP000717696">
    <property type="component" value="Unassembled WGS sequence"/>
</dbReference>
<protein>
    <submittedName>
        <fullName evidence="3">AMP-binding enzyme</fullName>
    </submittedName>
</protein>
<dbReference type="OrthoDB" id="6509636at2759"/>
<dbReference type="InterPro" id="IPR025110">
    <property type="entry name" value="AMP-bd_C"/>
</dbReference>